<dbReference type="EMBL" id="GIFC01000501">
    <property type="protein sequence ID" value="MXU82584.1"/>
    <property type="molecule type" value="Transcribed_RNA"/>
</dbReference>
<proteinExistence type="predicted"/>
<name>A0A6B0U1Q2_IXORI</name>
<dbReference type="AlphaFoldDB" id="A0A6B0U1Q2"/>
<feature type="signal peptide" evidence="1">
    <location>
        <begin position="1"/>
        <end position="21"/>
    </location>
</feature>
<protein>
    <submittedName>
        <fullName evidence="2">Putative secreted protein</fullName>
    </submittedName>
</protein>
<feature type="chain" id="PRO_5025435565" evidence="1">
    <location>
        <begin position="22"/>
        <end position="69"/>
    </location>
</feature>
<evidence type="ECO:0000313" key="2">
    <source>
        <dbReference type="EMBL" id="MXU82584.1"/>
    </source>
</evidence>
<keyword evidence="1" id="KW-0732">Signal</keyword>
<accession>A0A6B0U1Q2</accession>
<evidence type="ECO:0000256" key="1">
    <source>
        <dbReference type="SAM" id="SignalP"/>
    </source>
</evidence>
<sequence length="69" mass="8081">MHGMHTLVANLYLLWLEKTCAFFYNSHTDDCEAWEFKKPPLQLTGETVCSTLTLACKKRSYLHYVSECY</sequence>
<reference evidence="2" key="1">
    <citation type="submission" date="2019-12" db="EMBL/GenBank/DDBJ databases">
        <title>An insight into the sialome of adult female Ixodes ricinus ticks feeding for 6 days.</title>
        <authorList>
            <person name="Perner J."/>
            <person name="Ribeiro J.M.C."/>
        </authorList>
    </citation>
    <scope>NUCLEOTIDE SEQUENCE</scope>
    <source>
        <strain evidence="2">Semi-engorged</strain>
        <tissue evidence="2">Salivary glands</tissue>
    </source>
</reference>
<organism evidence="2">
    <name type="scientific">Ixodes ricinus</name>
    <name type="common">Common tick</name>
    <name type="synonym">Acarus ricinus</name>
    <dbReference type="NCBI Taxonomy" id="34613"/>
    <lineage>
        <taxon>Eukaryota</taxon>
        <taxon>Metazoa</taxon>
        <taxon>Ecdysozoa</taxon>
        <taxon>Arthropoda</taxon>
        <taxon>Chelicerata</taxon>
        <taxon>Arachnida</taxon>
        <taxon>Acari</taxon>
        <taxon>Parasitiformes</taxon>
        <taxon>Ixodida</taxon>
        <taxon>Ixodoidea</taxon>
        <taxon>Ixodidae</taxon>
        <taxon>Ixodinae</taxon>
        <taxon>Ixodes</taxon>
    </lineage>
</organism>